<evidence type="ECO:0000313" key="1">
    <source>
        <dbReference type="EMBL" id="KAF2602516.1"/>
    </source>
</evidence>
<accession>A0A8S9LAU7</accession>
<dbReference type="EMBL" id="QGKY02000094">
    <property type="protein sequence ID" value="KAF2602516.1"/>
    <property type="molecule type" value="Genomic_DNA"/>
</dbReference>
<reference evidence="1" key="1">
    <citation type="submission" date="2019-12" db="EMBL/GenBank/DDBJ databases">
        <title>Genome sequencing and annotation of Brassica cretica.</title>
        <authorList>
            <person name="Studholme D.J."/>
            <person name="Sarris P.F."/>
        </authorList>
    </citation>
    <scope>NUCLEOTIDE SEQUENCE</scope>
    <source>
        <strain evidence="1">PFS-102/07</strain>
        <tissue evidence="1">Leaf</tissue>
    </source>
</reference>
<dbReference type="AlphaFoldDB" id="A0A8S9LAU7"/>
<name>A0A8S9LAU7_BRACR</name>
<gene>
    <name evidence="1" type="ORF">F2Q70_00026605</name>
</gene>
<sequence length="102" mass="11409">MSRHFERAVPKRNFALNLEPIVIDPFDNSDLLAAYDLTLVGRVFNNNLQAHRVKALLALMPQAAVHFTRESFTWAGDKAQHPVPHLMTGWAVPLRLALNPGA</sequence>
<comment type="caution">
    <text evidence="1">The sequence shown here is derived from an EMBL/GenBank/DDBJ whole genome shotgun (WGS) entry which is preliminary data.</text>
</comment>
<protein>
    <submittedName>
        <fullName evidence="1">Uncharacterized protein</fullName>
    </submittedName>
</protein>
<organism evidence="1">
    <name type="scientific">Brassica cretica</name>
    <name type="common">Mustard</name>
    <dbReference type="NCBI Taxonomy" id="69181"/>
    <lineage>
        <taxon>Eukaryota</taxon>
        <taxon>Viridiplantae</taxon>
        <taxon>Streptophyta</taxon>
        <taxon>Embryophyta</taxon>
        <taxon>Tracheophyta</taxon>
        <taxon>Spermatophyta</taxon>
        <taxon>Magnoliopsida</taxon>
        <taxon>eudicotyledons</taxon>
        <taxon>Gunneridae</taxon>
        <taxon>Pentapetalae</taxon>
        <taxon>rosids</taxon>
        <taxon>malvids</taxon>
        <taxon>Brassicales</taxon>
        <taxon>Brassicaceae</taxon>
        <taxon>Brassiceae</taxon>
        <taxon>Brassica</taxon>
    </lineage>
</organism>
<proteinExistence type="predicted"/>